<dbReference type="GO" id="GO:0003677">
    <property type="term" value="F:DNA binding"/>
    <property type="evidence" value="ECO:0007669"/>
    <property type="project" value="InterPro"/>
</dbReference>
<gene>
    <name evidence="2" type="primary">gpM</name>
    <name evidence="2" type="ORF">OQ257_05685</name>
</gene>
<dbReference type="AlphaFoldDB" id="A0A9X4G5A0"/>
<reference evidence="2" key="2">
    <citation type="journal article" date="2023" name="Pathogens">
        <title>Pathological Features and Genomic Characterization of an Actinobacillus equuli subsp. equuli Bearing Unique Virulence-Associated Genes from an Adult Horse with Pleuropneumonia.</title>
        <authorList>
            <person name="Kamali M."/>
            <person name="Carossino M."/>
            <person name="Del Piero F."/>
            <person name="Peak L."/>
            <person name="Mitchell M.S."/>
            <person name="Willette J."/>
            <person name="Baker R."/>
            <person name="Li F."/>
            <person name="Kenez A."/>
            <person name="Balasuriya U.B.R."/>
            <person name="Go Y.Y."/>
        </authorList>
    </citation>
    <scope>NUCLEOTIDE SEQUENCE</scope>
    <source>
        <strain evidence="2">4524</strain>
    </source>
</reference>
<comment type="caution">
    <text evidence="2">The sequence shown here is derived from an EMBL/GenBank/DDBJ whole genome shotgun (WGS) entry which is preliminary data.</text>
</comment>
<feature type="compositionally biased region" description="Acidic residues" evidence="1">
    <location>
        <begin position="217"/>
        <end position="227"/>
    </location>
</feature>
<dbReference type="RefSeq" id="WP_275217770.1">
    <property type="nucleotide sequence ID" value="NZ_JAPHVQ010000004.1"/>
</dbReference>
<reference evidence="2" key="1">
    <citation type="submission" date="2022-11" db="EMBL/GenBank/DDBJ databases">
        <authorList>
            <person name="Kamali M."/>
            <person name="Peak L."/>
            <person name="Go Y.Y."/>
            <person name="Balasuriya U.B.R."/>
            <person name="Carossino M."/>
        </authorList>
    </citation>
    <scope>NUCLEOTIDE SEQUENCE</scope>
    <source>
        <strain evidence="2">4524</strain>
    </source>
</reference>
<accession>A0A9X4G5A0</accession>
<feature type="region of interest" description="Disordered" evidence="1">
    <location>
        <begin position="210"/>
        <end position="233"/>
    </location>
</feature>
<name>A0A9X4G5A0_ACTEU</name>
<proteinExistence type="predicted"/>
<organism evidence="2 3">
    <name type="scientific">Actinobacillus equuli subsp. equuli</name>
    <dbReference type="NCBI Taxonomy" id="202947"/>
    <lineage>
        <taxon>Bacteria</taxon>
        <taxon>Pseudomonadati</taxon>
        <taxon>Pseudomonadota</taxon>
        <taxon>Gammaproteobacteria</taxon>
        <taxon>Pasteurellales</taxon>
        <taxon>Pasteurellaceae</taxon>
        <taxon>Actinobacillus</taxon>
    </lineage>
</organism>
<evidence type="ECO:0000313" key="3">
    <source>
        <dbReference type="Proteomes" id="UP001142444"/>
    </source>
</evidence>
<evidence type="ECO:0000313" key="2">
    <source>
        <dbReference type="EMBL" id="MDE8034654.1"/>
    </source>
</evidence>
<dbReference type="EMBL" id="JAPHVQ010000004">
    <property type="protein sequence ID" value="MDE8034654.1"/>
    <property type="molecule type" value="Genomic_DNA"/>
</dbReference>
<dbReference type="Proteomes" id="UP001142444">
    <property type="component" value="Unassembled WGS sequence"/>
</dbReference>
<dbReference type="GO" id="GO:0004519">
    <property type="term" value="F:endonuclease activity"/>
    <property type="evidence" value="ECO:0007669"/>
    <property type="project" value="InterPro"/>
</dbReference>
<protein>
    <submittedName>
        <fullName evidence="2">Phage terminase small subunit</fullName>
    </submittedName>
</protein>
<evidence type="ECO:0000256" key="1">
    <source>
        <dbReference type="SAM" id="MobiDB-lite"/>
    </source>
</evidence>
<dbReference type="InterPro" id="IPR010270">
    <property type="entry name" value="Phage_P2_GpM"/>
</dbReference>
<sequence>MRPTKRHFLEKSAELAHSAENKTLEGLPEYDKMLYLLSRHKKDLSDILSTERKAEFKKQILPDYLPWIEGALSKGTGKQDNVLMMWLVWAIDCAEYHLALEIANYAIFHDLRMPDGFTRTVPMLVAEEFADAAKIAKATNQPFNVGYLQQAEQLIRDVDILDESRARLLKELGLALIDISPETALAHLEKAFSLNMNIGVKTDIKKLRKQLGKSDENADEENAETDNDEVKHT</sequence>
<dbReference type="Pfam" id="PF05944">
    <property type="entry name" value="Phage_term_smal"/>
    <property type="match status" value="1"/>
</dbReference>
<keyword evidence="3" id="KW-1185">Reference proteome</keyword>